<feature type="domain" description="RNA polymerase sigma factor 70 region 4 type 2" evidence="5">
    <location>
        <begin position="115"/>
        <end position="164"/>
    </location>
</feature>
<dbReference type="Gene3D" id="1.10.10.10">
    <property type="entry name" value="Winged helix-like DNA-binding domain superfamily/Winged helix DNA-binding domain"/>
    <property type="match status" value="1"/>
</dbReference>
<dbReference type="InterPro" id="IPR036388">
    <property type="entry name" value="WH-like_DNA-bd_sf"/>
</dbReference>
<dbReference type="GO" id="GO:0016987">
    <property type="term" value="F:sigma factor activity"/>
    <property type="evidence" value="ECO:0007669"/>
    <property type="project" value="UniProtKB-KW"/>
</dbReference>
<gene>
    <name evidence="6" type="ORF">ENH87_08465</name>
</gene>
<proteinExistence type="inferred from homology"/>
<dbReference type="NCBIfam" id="TIGR02937">
    <property type="entry name" value="sigma70-ECF"/>
    <property type="match status" value="1"/>
</dbReference>
<dbReference type="InterPro" id="IPR014284">
    <property type="entry name" value="RNA_pol_sigma-70_dom"/>
</dbReference>
<dbReference type="PANTHER" id="PTHR43133">
    <property type="entry name" value="RNA POLYMERASE ECF-TYPE SIGMA FACTO"/>
    <property type="match status" value="1"/>
</dbReference>
<evidence type="ECO:0000256" key="1">
    <source>
        <dbReference type="ARBA" id="ARBA00010641"/>
    </source>
</evidence>
<dbReference type="GO" id="GO:0006352">
    <property type="term" value="P:DNA-templated transcription initiation"/>
    <property type="evidence" value="ECO:0007669"/>
    <property type="project" value="InterPro"/>
</dbReference>
<keyword evidence="4" id="KW-0804">Transcription</keyword>
<dbReference type="SUPFAM" id="SSF88946">
    <property type="entry name" value="Sigma2 domain of RNA polymerase sigma factors"/>
    <property type="match status" value="1"/>
</dbReference>
<reference evidence="6" key="1">
    <citation type="journal article" date="2020" name="mSystems">
        <title>Genome- and Community-Level Interaction Insights into Carbon Utilization and Element Cycling Functions of Hydrothermarchaeota in Hydrothermal Sediment.</title>
        <authorList>
            <person name="Zhou Z."/>
            <person name="Liu Y."/>
            <person name="Xu W."/>
            <person name="Pan J."/>
            <person name="Luo Z.H."/>
            <person name="Li M."/>
        </authorList>
    </citation>
    <scope>NUCLEOTIDE SEQUENCE [LARGE SCALE GENOMIC DNA]</scope>
    <source>
        <strain evidence="6">HyVt-345</strain>
    </source>
</reference>
<dbReference type="EMBL" id="DRGL01000027">
    <property type="protein sequence ID" value="HEA20939.1"/>
    <property type="molecule type" value="Genomic_DNA"/>
</dbReference>
<evidence type="ECO:0000256" key="4">
    <source>
        <dbReference type="ARBA" id="ARBA00023163"/>
    </source>
</evidence>
<dbReference type="SUPFAM" id="SSF88659">
    <property type="entry name" value="Sigma3 and sigma4 domains of RNA polymerase sigma factors"/>
    <property type="match status" value="1"/>
</dbReference>
<protein>
    <submittedName>
        <fullName evidence="6">Sigma-70 family RNA polymerase sigma factor</fullName>
    </submittedName>
</protein>
<evidence type="ECO:0000313" key="6">
    <source>
        <dbReference type="EMBL" id="HEA20939.1"/>
    </source>
</evidence>
<comment type="similarity">
    <text evidence="1">Belongs to the sigma-70 factor family. ECF subfamily.</text>
</comment>
<name>A0A831QQ48_9FLAO</name>
<dbReference type="InterPro" id="IPR013324">
    <property type="entry name" value="RNA_pol_sigma_r3/r4-like"/>
</dbReference>
<dbReference type="GO" id="GO:0003677">
    <property type="term" value="F:DNA binding"/>
    <property type="evidence" value="ECO:0007669"/>
    <property type="project" value="InterPro"/>
</dbReference>
<dbReference type="AlphaFoldDB" id="A0A831QQ48"/>
<keyword evidence="2" id="KW-0805">Transcription regulation</keyword>
<dbReference type="PANTHER" id="PTHR43133:SF46">
    <property type="entry name" value="RNA POLYMERASE SIGMA-70 FACTOR ECF SUBFAMILY"/>
    <property type="match status" value="1"/>
</dbReference>
<evidence type="ECO:0000256" key="2">
    <source>
        <dbReference type="ARBA" id="ARBA00023015"/>
    </source>
</evidence>
<sequence length="186" mass="21915">MKYYTYIKILKLKESISTDLEKIFKQHYDQWCLLCFTYLQDRIEAEEVVQDICVSILLSNKGKEILDLRAYICSAIRHKCLIIKKRKRKFARLSDNDIIIQSTEQTLIQNETVLQILAIIESLPNSTKTVFKLCTFERQKYKYVAETMGISVNTVKYHMKKAYTNLRNNMEKISSSLVTVILCLFY</sequence>
<keyword evidence="3" id="KW-0731">Sigma factor</keyword>
<comment type="caution">
    <text evidence="6">The sequence shown here is derived from an EMBL/GenBank/DDBJ whole genome shotgun (WGS) entry which is preliminary data.</text>
</comment>
<dbReference type="Pfam" id="PF08281">
    <property type="entry name" value="Sigma70_r4_2"/>
    <property type="match status" value="1"/>
</dbReference>
<dbReference type="InterPro" id="IPR013325">
    <property type="entry name" value="RNA_pol_sigma_r2"/>
</dbReference>
<accession>A0A831QQ48</accession>
<dbReference type="InterPro" id="IPR039425">
    <property type="entry name" value="RNA_pol_sigma-70-like"/>
</dbReference>
<evidence type="ECO:0000256" key="3">
    <source>
        <dbReference type="ARBA" id="ARBA00023082"/>
    </source>
</evidence>
<organism evidence="6">
    <name type="scientific">Pricia antarctica</name>
    <dbReference type="NCBI Taxonomy" id="641691"/>
    <lineage>
        <taxon>Bacteria</taxon>
        <taxon>Pseudomonadati</taxon>
        <taxon>Bacteroidota</taxon>
        <taxon>Flavobacteriia</taxon>
        <taxon>Flavobacteriales</taxon>
        <taxon>Flavobacteriaceae</taxon>
        <taxon>Pricia</taxon>
    </lineage>
</organism>
<dbReference type="Proteomes" id="UP000886191">
    <property type="component" value="Unassembled WGS sequence"/>
</dbReference>
<evidence type="ECO:0000259" key="5">
    <source>
        <dbReference type="Pfam" id="PF08281"/>
    </source>
</evidence>
<dbReference type="Gene3D" id="1.10.1740.10">
    <property type="match status" value="1"/>
</dbReference>
<dbReference type="InterPro" id="IPR013249">
    <property type="entry name" value="RNA_pol_sigma70_r4_t2"/>
</dbReference>